<proteinExistence type="predicted"/>
<comment type="caution">
    <text evidence="1">The sequence shown here is derived from an EMBL/GenBank/DDBJ whole genome shotgun (WGS) entry which is preliminary data.</text>
</comment>
<keyword evidence="2" id="KW-1185">Reference proteome</keyword>
<protein>
    <recommendedName>
        <fullName evidence="3">Rna-directed dna polymerase from mobile element jockey-like</fullName>
    </recommendedName>
</protein>
<evidence type="ECO:0008006" key="3">
    <source>
        <dbReference type="Google" id="ProtNLM"/>
    </source>
</evidence>
<dbReference type="AlphaFoldDB" id="A0AAN7NQ71"/>
<gene>
    <name evidence="1" type="ORF">QYF61_001757</name>
</gene>
<name>A0AAN7NQ71_MYCAM</name>
<organism evidence="1 2">
    <name type="scientific">Mycteria americana</name>
    <name type="common">Wood stork</name>
    <dbReference type="NCBI Taxonomy" id="33587"/>
    <lineage>
        <taxon>Eukaryota</taxon>
        <taxon>Metazoa</taxon>
        <taxon>Chordata</taxon>
        <taxon>Craniata</taxon>
        <taxon>Vertebrata</taxon>
        <taxon>Euteleostomi</taxon>
        <taxon>Archelosauria</taxon>
        <taxon>Archosauria</taxon>
        <taxon>Dinosauria</taxon>
        <taxon>Saurischia</taxon>
        <taxon>Theropoda</taxon>
        <taxon>Coelurosauria</taxon>
        <taxon>Aves</taxon>
        <taxon>Neognathae</taxon>
        <taxon>Neoaves</taxon>
        <taxon>Aequornithes</taxon>
        <taxon>Ciconiiformes</taxon>
        <taxon>Ciconiidae</taxon>
        <taxon>Mycteria</taxon>
    </lineage>
</organism>
<dbReference type="Proteomes" id="UP001333110">
    <property type="component" value="Unassembled WGS sequence"/>
</dbReference>
<evidence type="ECO:0000313" key="2">
    <source>
        <dbReference type="Proteomes" id="UP001333110"/>
    </source>
</evidence>
<dbReference type="EMBL" id="JAUNZN010000001">
    <property type="protein sequence ID" value="KAK4829001.1"/>
    <property type="molecule type" value="Genomic_DNA"/>
</dbReference>
<sequence>MEWTHTGAVHEEMQLMGRTHYPSGQNVQHTARQVHNTMGEQLADGSGSKSYSKQGDIRLAASHQWGPQGSILEAGLFNVFINDLDAGIECTLSKLADDTKLGGAVDSLESLQRDLDRLESWAITNCMNFNRQVPDSPPGTR</sequence>
<dbReference type="PANTHER" id="PTHR33332">
    <property type="entry name" value="REVERSE TRANSCRIPTASE DOMAIN-CONTAINING PROTEIN"/>
    <property type="match status" value="1"/>
</dbReference>
<accession>A0AAN7NQ71</accession>
<evidence type="ECO:0000313" key="1">
    <source>
        <dbReference type="EMBL" id="KAK4829001.1"/>
    </source>
</evidence>
<reference evidence="1 2" key="1">
    <citation type="journal article" date="2023" name="J. Hered.">
        <title>Chromosome-level genome of the wood stork (Mycteria americana) provides insight into avian chromosome evolution.</title>
        <authorList>
            <person name="Flamio R. Jr."/>
            <person name="Ramstad K.M."/>
        </authorList>
    </citation>
    <scope>NUCLEOTIDE SEQUENCE [LARGE SCALE GENOMIC DNA]</scope>
    <source>
        <strain evidence="1">JAX WOST 10</strain>
    </source>
</reference>